<dbReference type="InterPro" id="IPR020894">
    <property type="entry name" value="Cadherin_CS"/>
</dbReference>
<feature type="region of interest" description="Disordered" evidence="11">
    <location>
        <begin position="1599"/>
        <end position="1634"/>
    </location>
</feature>
<feature type="domain" description="Cadherin" evidence="13">
    <location>
        <begin position="702"/>
        <end position="802"/>
    </location>
</feature>
<dbReference type="InterPro" id="IPR015919">
    <property type="entry name" value="Cadherin-like_sf"/>
</dbReference>
<dbReference type="Pfam" id="PF00028">
    <property type="entry name" value="Cadherin"/>
    <property type="match status" value="8"/>
</dbReference>
<dbReference type="EMBL" id="OA883074">
    <property type="protein sequence ID" value="CAD7277855.1"/>
    <property type="molecule type" value="Genomic_DNA"/>
</dbReference>
<keyword evidence="7 12" id="KW-1133">Transmembrane helix</keyword>
<evidence type="ECO:0000256" key="12">
    <source>
        <dbReference type="SAM" id="Phobius"/>
    </source>
</evidence>
<dbReference type="InterPro" id="IPR039808">
    <property type="entry name" value="Cadherin"/>
</dbReference>
<feature type="domain" description="Cadherin" evidence="13">
    <location>
        <begin position="149"/>
        <end position="262"/>
    </location>
</feature>
<reference evidence="14" key="1">
    <citation type="submission" date="2020-11" db="EMBL/GenBank/DDBJ databases">
        <authorList>
            <person name="Tran Van P."/>
        </authorList>
    </citation>
    <scope>NUCLEOTIDE SEQUENCE</scope>
</reference>
<dbReference type="PROSITE" id="PS50268">
    <property type="entry name" value="CADHERIN_2"/>
    <property type="match status" value="11"/>
</dbReference>
<dbReference type="GO" id="GO:0045296">
    <property type="term" value="F:cadherin binding"/>
    <property type="evidence" value="ECO:0007669"/>
    <property type="project" value="TreeGrafter"/>
</dbReference>
<feature type="domain" description="Cadherin" evidence="13">
    <location>
        <begin position="903"/>
        <end position="1009"/>
    </location>
</feature>
<feature type="transmembrane region" description="Helical" evidence="12">
    <location>
        <begin position="1369"/>
        <end position="1393"/>
    </location>
</feature>
<feature type="domain" description="Cadherin" evidence="13">
    <location>
        <begin position="602"/>
        <end position="701"/>
    </location>
</feature>
<feature type="domain" description="Cadherin" evidence="13">
    <location>
        <begin position="1014"/>
        <end position="1123"/>
    </location>
</feature>
<keyword evidence="3" id="KW-0732">Signal</keyword>
<dbReference type="GO" id="GO:0016477">
    <property type="term" value="P:cell migration"/>
    <property type="evidence" value="ECO:0007669"/>
    <property type="project" value="TreeGrafter"/>
</dbReference>
<dbReference type="GO" id="GO:0016342">
    <property type="term" value="C:catenin complex"/>
    <property type="evidence" value="ECO:0007669"/>
    <property type="project" value="TreeGrafter"/>
</dbReference>
<feature type="region of interest" description="Disordered" evidence="11">
    <location>
        <begin position="1"/>
        <end position="25"/>
    </location>
</feature>
<feature type="domain" description="Cadherin" evidence="13">
    <location>
        <begin position="516"/>
        <end position="601"/>
    </location>
</feature>
<dbReference type="GO" id="GO:0060429">
    <property type="term" value="P:epithelium development"/>
    <property type="evidence" value="ECO:0007669"/>
    <property type="project" value="UniProtKB-ARBA"/>
</dbReference>
<comment type="subcellular location">
    <subcellularLocation>
        <location evidence="1">Membrane</location>
        <topology evidence="1">Single-pass membrane protein</topology>
    </subcellularLocation>
</comment>
<dbReference type="FunFam" id="2.60.40.60:FF:000020">
    <property type="entry name" value="Dachsous cadherin-related 1b"/>
    <property type="match status" value="1"/>
</dbReference>
<dbReference type="GO" id="GO:0016339">
    <property type="term" value="P:calcium-dependent cell-cell adhesion via plasma membrane cell adhesion molecules"/>
    <property type="evidence" value="ECO:0007669"/>
    <property type="project" value="TreeGrafter"/>
</dbReference>
<feature type="domain" description="Cadherin" evidence="13">
    <location>
        <begin position="275"/>
        <end position="384"/>
    </location>
</feature>
<keyword evidence="2 12" id="KW-0812">Transmembrane</keyword>
<dbReference type="GO" id="GO:0008013">
    <property type="term" value="F:beta-catenin binding"/>
    <property type="evidence" value="ECO:0007669"/>
    <property type="project" value="TreeGrafter"/>
</dbReference>
<feature type="compositionally biased region" description="Basic and acidic residues" evidence="11">
    <location>
        <begin position="1"/>
        <end position="10"/>
    </location>
</feature>
<feature type="domain" description="Cadherin" evidence="13">
    <location>
        <begin position="17"/>
        <end position="103"/>
    </location>
</feature>
<dbReference type="GO" id="GO:0000902">
    <property type="term" value="P:cell morphogenesis"/>
    <property type="evidence" value="ECO:0007669"/>
    <property type="project" value="TreeGrafter"/>
</dbReference>
<evidence type="ECO:0000256" key="4">
    <source>
        <dbReference type="ARBA" id="ARBA00022737"/>
    </source>
</evidence>
<keyword evidence="9" id="KW-0325">Glycoprotein</keyword>
<evidence type="ECO:0000256" key="5">
    <source>
        <dbReference type="ARBA" id="ARBA00022837"/>
    </source>
</evidence>
<dbReference type="OrthoDB" id="10029135at2759"/>
<dbReference type="GO" id="GO:0007163">
    <property type="term" value="P:establishment or maintenance of cell polarity"/>
    <property type="evidence" value="ECO:0007669"/>
    <property type="project" value="UniProtKB-ARBA"/>
</dbReference>
<feature type="compositionally biased region" description="Polar residues" evidence="11">
    <location>
        <begin position="1487"/>
        <end position="1499"/>
    </location>
</feature>
<keyword evidence="5 10" id="KW-0106">Calcium</keyword>
<evidence type="ECO:0000256" key="9">
    <source>
        <dbReference type="ARBA" id="ARBA00023180"/>
    </source>
</evidence>
<keyword evidence="4" id="KW-0677">Repeat</keyword>
<gene>
    <name evidence="14" type="ORF">NMOB1V02_LOCUS5576</name>
</gene>
<dbReference type="GO" id="GO:0007156">
    <property type="term" value="P:homophilic cell adhesion via plasma membrane adhesion molecules"/>
    <property type="evidence" value="ECO:0007669"/>
    <property type="project" value="InterPro"/>
</dbReference>
<dbReference type="GO" id="GO:0034332">
    <property type="term" value="P:adherens junction organization"/>
    <property type="evidence" value="ECO:0007669"/>
    <property type="project" value="TreeGrafter"/>
</dbReference>
<keyword evidence="15" id="KW-1185">Reference proteome</keyword>
<evidence type="ECO:0000256" key="2">
    <source>
        <dbReference type="ARBA" id="ARBA00022692"/>
    </source>
</evidence>
<evidence type="ECO:0000256" key="11">
    <source>
        <dbReference type="SAM" id="MobiDB-lite"/>
    </source>
</evidence>
<evidence type="ECO:0000256" key="8">
    <source>
        <dbReference type="ARBA" id="ARBA00023136"/>
    </source>
</evidence>
<protein>
    <recommendedName>
        <fullName evidence="13">Cadherin domain-containing protein</fullName>
    </recommendedName>
</protein>
<sequence length="1634" mass="181490">MIMDIPESRGAEVSQKTNPEFMPINGNPEEDIKLRIIADNDPGKNYFAINGKRLQLLQPLDRDSTGMTSAVFQISCKILSSGQQITIPTLIRISDINDNAPQFLGTPYEADVPECLFQISCKILSSGQQITIPTLIRISDINDNAPQFLGTPYEADVPELSPVGTTVYRGVRATDPDDSVNGQVDFFVVPISDSPLDGSEHFTVLPSLGHVVVNHSLDFERQQTYLLQIIGRDRAEDVGQRFTSTTTMTIHVKDSDDMDPTFRYPDCTEVDGRCVSPEYRAEVTSGVLTGVVDTHPARIHAEDMDSLNSKITYSFLHGFPTSYSDYFRIDPRTGQLEQVKPVDRSTARQFDIILKAEEDTESRRYATAKLVVDVLAVDANPPEIQVSSIVGYAKENSPVGTVVMSTQNLRNPITLQVFDRDMTAGDPILNYKFELTTTAFAVNTEGVLVVNEPNLDREGPNNGRYSFQLFAREIGGEAASSPVSMVVHLLDVNDNEPVLPTYPQITVQAGDGRRNILRIQAKDEDEGGNAEVKYSIYHVSNNGKNKFEINETTGDFQVVRRVNSGEQYSVTVQATDQGGKFSHTIVEVVITPGPNKAGPVFRTELYDVKVSEGAAPGTSVLSLNANDPENERVTYNIVKGNERQHFVIRGDSGNILVNSMLDRESLSRYSLVVRAEDPQGLSSSATVNIKVMDINDKNPIFTHLPYEFEISEGKADAYVGTVKAVDDDLNENALVVYSVPEDSPFGIDVNSGDLFTKRALDYETDKVHYVVVTAKDSATDPRISTATATVRVRDMPDEPPVFKKTLYEANVQENRANIDVIRVEAFDPDEESSITYTILEGSERFIIDPRTGLIRTHQELDFERAEMHRIIVGTKENLSDSPDASATVLVRVQDLNDIPPSFTLLPLPVKLRDIDRIGTVIANIQATDADGTSANNHVSYEVVGTSKASNYFMVSRNTGEITLKDDLRKERDTEYKVLVRAYDNGDPQLATTATVTIFVEHLVTIPPDAGVGFTETEHTVDLVENADKAHIVKRLSVTNKPPDGVPFACTILNGNEKDHFYVVTTDDLDCEIRVKAAEIDYEWIQKYELIIGIDTLSGYINEQRHQARVVIRVVDDNDNVPEFVSPRADVTGSRFFFAVSEDAQIGTSIAQIQARDKDSGVNGHLHYELLTESNQGVYLGISESTGIIRNKKTLLQVPAHELPFKLKVVVKDTPLNPNDSKNASAPVIVNIVTETNRMVLVVQSAVPEEIKAQENTLIRIIEEHSGFIVGVEKIEPRHYVSLNNTMEMDQTGTDVTFYAIHPRSGKILQQNDTRLLNKLTGPDSQSSLLYFINGNLRVRATEVRQPLKLEEYRSVKVTKTFQDIDNFQAALIALACFIFILSVLAIVYICCLWKRYLTNKEEVRSSFIVPTPFEPVHHDIQQLKQYEVQTLNMNCMDMDDTEPSPPEPARMDIFTISSNLNLHEVDYITKDQKRLKGNPYLVGEDTVSSDATGSASGCNGSDVSFSGGSQSSVCDKKHRHNSNQRDVIERNVHEELCLERNGHLAYRETAICNETSGQNYYSSGGGMRNPAYDGSSDEEPPMSQSTTNENVMFRGRRDQTEHQGGTKFRVAGTTAHPGYPFVNERSPIDSTTEL</sequence>
<feature type="compositionally biased region" description="Low complexity" evidence="11">
    <location>
        <begin position="1500"/>
        <end position="1512"/>
    </location>
</feature>
<evidence type="ECO:0000256" key="3">
    <source>
        <dbReference type="ARBA" id="ARBA00022729"/>
    </source>
</evidence>
<proteinExistence type="predicted"/>
<evidence type="ECO:0000313" key="14">
    <source>
        <dbReference type="EMBL" id="CAD7277855.1"/>
    </source>
</evidence>
<evidence type="ECO:0000256" key="7">
    <source>
        <dbReference type="ARBA" id="ARBA00022989"/>
    </source>
</evidence>
<evidence type="ECO:0000256" key="6">
    <source>
        <dbReference type="ARBA" id="ARBA00022889"/>
    </source>
</evidence>
<feature type="region of interest" description="Disordered" evidence="11">
    <location>
        <begin position="1563"/>
        <end position="1587"/>
    </location>
</feature>
<dbReference type="GO" id="GO:0005912">
    <property type="term" value="C:adherens junction"/>
    <property type="evidence" value="ECO:0007669"/>
    <property type="project" value="TreeGrafter"/>
</dbReference>
<evidence type="ECO:0000313" key="15">
    <source>
        <dbReference type="Proteomes" id="UP000678499"/>
    </source>
</evidence>
<dbReference type="Gene3D" id="2.60.40.60">
    <property type="entry name" value="Cadherins"/>
    <property type="match status" value="11"/>
</dbReference>
<dbReference type="InterPro" id="IPR002126">
    <property type="entry name" value="Cadherin-like_dom"/>
</dbReference>
<keyword evidence="6" id="KW-0130">Cell adhesion</keyword>
<keyword evidence="8 12" id="KW-0472">Membrane</keyword>
<dbReference type="PROSITE" id="PS00232">
    <property type="entry name" value="CADHERIN_1"/>
    <property type="match status" value="4"/>
</dbReference>
<dbReference type="PANTHER" id="PTHR24027:SF422">
    <property type="entry name" value="CADHERIN DOMAIN-CONTAINING PROTEIN"/>
    <property type="match status" value="1"/>
</dbReference>
<feature type="domain" description="Cadherin" evidence="13">
    <location>
        <begin position="1131"/>
        <end position="1249"/>
    </location>
</feature>
<feature type="region of interest" description="Disordered" evidence="11">
    <location>
        <begin position="1487"/>
        <end position="1518"/>
    </location>
</feature>
<accession>A0A7R9GCZ8</accession>
<dbReference type="CDD" id="cd11304">
    <property type="entry name" value="Cadherin_repeat"/>
    <property type="match status" value="10"/>
</dbReference>
<dbReference type="Proteomes" id="UP000678499">
    <property type="component" value="Unassembled WGS sequence"/>
</dbReference>
<name>A0A7R9GCZ8_9CRUS</name>
<dbReference type="GO" id="GO:0005509">
    <property type="term" value="F:calcium ion binding"/>
    <property type="evidence" value="ECO:0007669"/>
    <property type="project" value="UniProtKB-UniRule"/>
</dbReference>
<dbReference type="PANTHER" id="PTHR24027">
    <property type="entry name" value="CADHERIN-23"/>
    <property type="match status" value="1"/>
</dbReference>
<evidence type="ECO:0000256" key="10">
    <source>
        <dbReference type="PROSITE-ProRule" id="PRU00043"/>
    </source>
</evidence>
<dbReference type="SUPFAM" id="SSF49313">
    <property type="entry name" value="Cadherin-like"/>
    <property type="match status" value="10"/>
</dbReference>
<evidence type="ECO:0000259" key="13">
    <source>
        <dbReference type="PROSITE" id="PS50268"/>
    </source>
</evidence>
<feature type="domain" description="Cadherin" evidence="13">
    <location>
        <begin position="803"/>
        <end position="902"/>
    </location>
</feature>
<dbReference type="EMBL" id="CAJPEX010001037">
    <property type="protein sequence ID" value="CAG0918007.1"/>
    <property type="molecule type" value="Genomic_DNA"/>
</dbReference>
<feature type="domain" description="Cadherin" evidence="13">
    <location>
        <begin position="395"/>
        <end position="499"/>
    </location>
</feature>
<dbReference type="GO" id="GO:0007043">
    <property type="term" value="P:cell-cell junction assembly"/>
    <property type="evidence" value="ECO:0007669"/>
    <property type="project" value="TreeGrafter"/>
</dbReference>
<evidence type="ECO:0000256" key="1">
    <source>
        <dbReference type="ARBA" id="ARBA00004167"/>
    </source>
</evidence>
<dbReference type="PRINTS" id="PR00205">
    <property type="entry name" value="CADHERIN"/>
</dbReference>
<dbReference type="SMART" id="SM00112">
    <property type="entry name" value="CA"/>
    <property type="match status" value="11"/>
</dbReference>
<dbReference type="FunFam" id="2.60.40.60:FF:000116">
    <property type="entry name" value="Dachsous cadherin-related 2"/>
    <property type="match status" value="1"/>
</dbReference>
<dbReference type="GO" id="GO:0044331">
    <property type="term" value="P:cell-cell adhesion mediated by cadherin"/>
    <property type="evidence" value="ECO:0007669"/>
    <property type="project" value="TreeGrafter"/>
</dbReference>
<organism evidence="14">
    <name type="scientific">Notodromas monacha</name>
    <dbReference type="NCBI Taxonomy" id="399045"/>
    <lineage>
        <taxon>Eukaryota</taxon>
        <taxon>Metazoa</taxon>
        <taxon>Ecdysozoa</taxon>
        <taxon>Arthropoda</taxon>
        <taxon>Crustacea</taxon>
        <taxon>Oligostraca</taxon>
        <taxon>Ostracoda</taxon>
        <taxon>Podocopa</taxon>
        <taxon>Podocopida</taxon>
        <taxon>Cypridocopina</taxon>
        <taxon>Cypridoidea</taxon>
        <taxon>Cyprididae</taxon>
        <taxon>Notodromas</taxon>
    </lineage>
</organism>